<dbReference type="Pfam" id="PF13187">
    <property type="entry name" value="Fer4_9"/>
    <property type="match status" value="1"/>
</dbReference>
<feature type="domain" description="4Fe-4S ferredoxin-type" evidence="8">
    <location>
        <begin position="212"/>
        <end position="241"/>
    </location>
</feature>
<dbReference type="OrthoDB" id="23833at2157"/>
<gene>
    <name evidence="9" type="ORF">ASJ80_14980</name>
</gene>
<dbReference type="RefSeq" id="WP_069583578.1">
    <property type="nucleotide sequence ID" value="NZ_LMVM01000001.1"/>
</dbReference>
<dbReference type="SUPFAM" id="SSF54862">
    <property type="entry name" value="4Fe-4S ferredoxins"/>
    <property type="match status" value="1"/>
</dbReference>
<dbReference type="PROSITE" id="PS51379">
    <property type="entry name" value="4FE4S_FER_2"/>
    <property type="match status" value="1"/>
</dbReference>
<keyword evidence="6" id="KW-0411">Iron-sulfur</keyword>
<comment type="caution">
    <text evidence="9">The sequence shown here is derived from an EMBL/GenBank/DDBJ whole genome shotgun (WGS) entry which is preliminary data.</text>
</comment>
<dbReference type="GO" id="GO:0046872">
    <property type="term" value="F:metal ion binding"/>
    <property type="evidence" value="ECO:0007669"/>
    <property type="project" value="UniProtKB-KW"/>
</dbReference>
<organism evidence="9 10">
    <name type="scientific">Methanobacterium bryantii</name>
    <dbReference type="NCBI Taxonomy" id="2161"/>
    <lineage>
        <taxon>Archaea</taxon>
        <taxon>Methanobacteriati</taxon>
        <taxon>Methanobacteriota</taxon>
        <taxon>Methanomada group</taxon>
        <taxon>Methanobacteria</taxon>
        <taxon>Methanobacteriales</taxon>
        <taxon>Methanobacteriaceae</taxon>
        <taxon>Methanobacterium</taxon>
    </lineage>
</organism>
<feature type="transmembrane region" description="Helical" evidence="7">
    <location>
        <begin position="12"/>
        <end position="34"/>
    </location>
</feature>
<keyword evidence="3" id="KW-0479">Metal-binding</keyword>
<keyword evidence="2" id="KW-0004">4Fe-4S</keyword>
<dbReference type="Proteomes" id="UP000217784">
    <property type="component" value="Unassembled WGS sequence"/>
</dbReference>
<keyword evidence="10" id="KW-1185">Reference proteome</keyword>
<name>A0A2A2HA57_METBR</name>
<dbReference type="Pfam" id="PF12801">
    <property type="entry name" value="Fer4_5"/>
    <property type="match status" value="1"/>
</dbReference>
<dbReference type="PANTHER" id="PTHR30176">
    <property type="entry name" value="FERREDOXIN-TYPE PROTEIN NAPH"/>
    <property type="match status" value="1"/>
</dbReference>
<proteinExistence type="predicted"/>
<feature type="transmembrane region" description="Helical" evidence="7">
    <location>
        <begin position="40"/>
        <end position="58"/>
    </location>
</feature>
<dbReference type="PANTHER" id="PTHR30176:SF3">
    <property type="entry name" value="FERREDOXIN-TYPE PROTEIN NAPH"/>
    <property type="match status" value="1"/>
</dbReference>
<feature type="transmembrane region" description="Helical" evidence="7">
    <location>
        <begin position="133"/>
        <end position="153"/>
    </location>
</feature>
<keyword evidence="1" id="KW-0813">Transport</keyword>
<evidence type="ECO:0000313" key="9">
    <source>
        <dbReference type="EMBL" id="PAV06134.1"/>
    </source>
</evidence>
<evidence type="ECO:0000256" key="2">
    <source>
        <dbReference type="ARBA" id="ARBA00022485"/>
    </source>
</evidence>
<dbReference type="InterPro" id="IPR017896">
    <property type="entry name" value="4Fe4S_Fe-S-bd"/>
</dbReference>
<dbReference type="InterPro" id="IPR051684">
    <property type="entry name" value="Electron_Trans/Redox"/>
</dbReference>
<keyword evidence="7" id="KW-0812">Transmembrane</keyword>
<dbReference type="GO" id="GO:0051539">
    <property type="term" value="F:4 iron, 4 sulfur cluster binding"/>
    <property type="evidence" value="ECO:0007669"/>
    <property type="project" value="UniProtKB-KW"/>
</dbReference>
<protein>
    <submittedName>
        <fullName evidence="9">4Fe-4S ferredoxin</fullName>
    </submittedName>
</protein>
<dbReference type="GO" id="GO:0016491">
    <property type="term" value="F:oxidoreductase activity"/>
    <property type="evidence" value="ECO:0007669"/>
    <property type="project" value="UniProtKB-ARBA"/>
</dbReference>
<dbReference type="EMBL" id="LMVM01000001">
    <property type="protein sequence ID" value="PAV06134.1"/>
    <property type="molecule type" value="Genomic_DNA"/>
</dbReference>
<dbReference type="PROSITE" id="PS00198">
    <property type="entry name" value="4FE4S_FER_1"/>
    <property type="match status" value="1"/>
</dbReference>
<reference evidence="9 10" key="1">
    <citation type="journal article" date="2017" name="BMC Genomics">
        <title>Genomic analysis of methanogenic archaea reveals a shift towards energy conservation.</title>
        <authorList>
            <person name="Gilmore S.P."/>
            <person name="Henske J.K."/>
            <person name="Sexton J.A."/>
            <person name="Solomon K.V."/>
            <person name="Seppala S."/>
            <person name="Yoo J.I."/>
            <person name="Huyett L.M."/>
            <person name="Pressman A."/>
            <person name="Cogan J.Z."/>
            <person name="Kivenson V."/>
            <person name="Peng X."/>
            <person name="Tan Y."/>
            <person name="Valentine D.L."/>
            <person name="O'Malley M.A."/>
        </authorList>
    </citation>
    <scope>NUCLEOTIDE SEQUENCE [LARGE SCALE GENOMIC DNA]</scope>
    <source>
        <strain evidence="9 10">M.o.H.</strain>
    </source>
</reference>
<accession>A0A2A2HA57</accession>
<keyword evidence="5" id="KW-0408">Iron</keyword>
<keyword evidence="4" id="KW-0249">Electron transport</keyword>
<evidence type="ECO:0000256" key="5">
    <source>
        <dbReference type="ARBA" id="ARBA00023004"/>
    </source>
</evidence>
<evidence type="ECO:0000256" key="7">
    <source>
        <dbReference type="SAM" id="Phobius"/>
    </source>
</evidence>
<dbReference type="InterPro" id="IPR017900">
    <property type="entry name" value="4Fe4S_Fe_S_CS"/>
</dbReference>
<keyword evidence="7" id="KW-1133">Transmembrane helix</keyword>
<sequence>MKDIKQKIRKTTLLISFLLFPVTMFYFSPFLIIWGASLGIITGSFITFTALFILSLFFGRAFCGWACPTGGAQEYCFSINDGKTRGGKYNWIKYFLFVPWLAIITIMALLAGGLTKIDPFFMTSSGVSISEPFMYIIYYGVLLSTILISLILGKRASCHYFCFIAPFMIIGTKIKNFLRWPSLHIKTDKELCTECRLCRNCPMSLDVQQKVKNGDIHDFECILCGQCVDSCPKGAIKYAFGRPEK</sequence>
<dbReference type="Gene3D" id="3.30.70.20">
    <property type="match status" value="1"/>
</dbReference>
<dbReference type="GO" id="GO:0005886">
    <property type="term" value="C:plasma membrane"/>
    <property type="evidence" value="ECO:0007669"/>
    <property type="project" value="TreeGrafter"/>
</dbReference>
<evidence type="ECO:0000259" key="8">
    <source>
        <dbReference type="PROSITE" id="PS51379"/>
    </source>
</evidence>
<dbReference type="AlphaFoldDB" id="A0A2A2HA57"/>
<evidence type="ECO:0000256" key="4">
    <source>
        <dbReference type="ARBA" id="ARBA00022982"/>
    </source>
</evidence>
<evidence type="ECO:0000256" key="6">
    <source>
        <dbReference type="ARBA" id="ARBA00023014"/>
    </source>
</evidence>
<keyword evidence="7" id="KW-0472">Membrane</keyword>
<evidence type="ECO:0000313" key="10">
    <source>
        <dbReference type="Proteomes" id="UP000217784"/>
    </source>
</evidence>
<evidence type="ECO:0000256" key="1">
    <source>
        <dbReference type="ARBA" id="ARBA00022448"/>
    </source>
</evidence>
<evidence type="ECO:0000256" key="3">
    <source>
        <dbReference type="ARBA" id="ARBA00022723"/>
    </source>
</evidence>
<feature type="transmembrane region" description="Helical" evidence="7">
    <location>
        <begin position="94"/>
        <end position="113"/>
    </location>
</feature>